<evidence type="ECO:0000313" key="2">
    <source>
        <dbReference type="EMBL" id="VDO44150.1"/>
    </source>
</evidence>
<dbReference type="WBParaSite" id="HPLM_0001190301-mRNA-1">
    <property type="protein sequence ID" value="HPLM_0001190301-mRNA-1"/>
    <property type="gene ID" value="HPLM_0001190301"/>
</dbReference>
<dbReference type="OrthoDB" id="5873594at2759"/>
<keyword evidence="3" id="KW-1185">Reference proteome</keyword>
<evidence type="ECO:0000313" key="4">
    <source>
        <dbReference type="WBParaSite" id="HPLM_0001190301-mRNA-1"/>
    </source>
</evidence>
<accession>A0A0N4WL89</accession>
<dbReference type="EMBL" id="UZAF01017700">
    <property type="protein sequence ID" value="VDO44150.1"/>
    <property type="molecule type" value="Genomic_DNA"/>
</dbReference>
<name>A0A0N4WL89_HAEPC</name>
<dbReference type="AlphaFoldDB" id="A0A0N4WL89"/>
<organism evidence="4">
    <name type="scientific">Haemonchus placei</name>
    <name type="common">Barber's pole worm</name>
    <dbReference type="NCBI Taxonomy" id="6290"/>
    <lineage>
        <taxon>Eukaryota</taxon>
        <taxon>Metazoa</taxon>
        <taxon>Ecdysozoa</taxon>
        <taxon>Nematoda</taxon>
        <taxon>Chromadorea</taxon>
        <taxon>Rhabditida</taxon>
        <taxon>Rhabditina</taxon>
        <taxon>Rhabditomorpha</taxon>
        <taxon>Strongyloidea</taxon>
        <taxon>Trichostrongylidae</taxon>
        <taxon>Haemonchus</taxon>
    </lineage>
</organism>
<reference evidence="2 3" key="2">
    <citation type="submission" date="2018-11" db="EMBL/GenBank/DDBJ databases">
        <authorList>
            <consortium name="Pathogen Informatics"/>
        </authorList>
    </citation>
    <scope>NUCLEOTIDE SEQUENCE [LARGE SCALE GENOMIC DNA]</scope>
    <source>
        <strain evidence="2 3">MHpl1</strain>
    </source>
</reference>
<keyword evidence="1" id="KW-0732">Signal</keyword>
<proteinExistence type="predicted"/>
<feature type="chain" id="PRO_5043123835" evidence="1">
    <location>
        <begin position="23"/>
        <end position="211"/>
    </location>
</feature>
<gene>
    <name evidence="2" type="ORF">HPLM_LOCUS11895</name>
</gene>
<protein>
    <submittedName>
        <fullName evidence="2 4">Uncharacterized protein</fullName>
    </submittedName>
</protein>
<evidence type="ECO:0000256" key="1">
    <source>
        <dbReference type="SAM" id="SignalP"/>
    </source>
</evidence>
<reference evidence="4" key="1">
    <citation type="submission" date="2017-02" db="UniProtKB">
        <authorList>
            <consortium name="WormBaseParasite"/>
        </authorList>
    </citation>
    <scope>IDENTIFICATION</scope>
</reference>
<dbReference type="OMA" id="EMYNDAP"/>
<sequence length="211" mass="24157">MMFLNPHSMLLLLGALAVSVESMKIRWYYHGDNTKCGTAGLPSTSTLRMRHIYPVIFDKKTKLILRIVKIYSVKGGGTGGAVNVEYKGNVTENLDYGAYFSFIRTSNLRRNENLLTNYLLGYEKLNDNETPVPPGTGSDFSEMYNDAPFLFRTHILEVKETGEEKNIKLYVSDRCGVDQTWIANEGYYRLDTDTGQYLPIYYDPLQSDFYY</sequence>
<feature type="signal peptide" evidence="1">
    <location>
        <begin position="1"/>
        <end position="22"/>
    </location>
</feature>
<dbReference type="Proteomes" id="UP000268014">
    <property type="component" value="Unassembled WGS sequence"/>
</dbReference>
<evidence type="ECO:0000313" key="3">
    <source>
        <dbReference type="Proteomes" id="UP000268014"/>
    </source>
</evidence>